<sequence>MNKLKALLLMTMLGTLPAACGGAAASYCDLVCDCSGCNDNQYDECLTNTQAALDKAAIYDCGDEWDDLEECVFDEYSCRRGDFSLAVCFRELAEAEVCVHDRSDGMARLFSEYPIGF</sequence>
<evidence type="ECO:0008006" key="4">
    <source>
        <dbReference type="Google" id="ProtNLM"/>
    </source>
</evidence>
<proteinExistence type="predicted"/>
<evidence type="ECO:0000313" key="3">
    <source>
        <dbReference type="Proteomes" id="UP000067626"/>
    </source>
</evidence>
<organism evidence="2 3">
    <name type="scientific">Chondromyces crocatus</name>
    <dbReference type="NCBI Taxonomy" id="52"/>
    <lineage>
        <taxon>Bacteria</taxon>
        <taxon>Pseudomonadati</taxon>
        <taxon>Myxococcota</taxon>
        <taxon>Polyangia</taxon>
        <taxon>Polyangiales</taxon>
        <taxon>Polyangiaceae</taxon>
        <taxon>Chondromyces</taxon>
    </lineage>
</organism>
<evidence type="ECO:0000313" key="2">
    <source>
        <dbReference type="EMBL" id="AKT37871.1"/>
    </source>
</evidence>
<evidence type="ECO:0000256" key="1">
    <source>
        <dbReference type="SAM" id="SignalP"/>
    </source>
</evidence>
<keyword evidence="3" id="KW-1185">Reference proteome</keyword>
<feature type="chain" id="PRO_5005459120" description="Secreted protein" evidence="1">
    <location>
        <begin position="19"/>
        <end position="117"/>
    </location>
</feature>
<accession>A0A0K1EAF9</accession>
<dbReference type="AlphaFoldDB" id="A0A0K1EAF9"/>
<reference evidence="2 3" key="1">
    <citation type="submission" date="2015-07" db="EMBL/GenBank/DDBJ databases">
        <title>Genome analysis of myxobacterium Chondromyces crocatus Cm c5 reveals a high potential for natural compound synthesis and the genetic basis for the loss of fruiting body formation.</title>
        <authorList>
            <person name="Zaburannyi N."/>
            <person name="Bunk B."/>
            <person name="Maier J."/>
            <person name="Overmann J."/>
            <person name="Mueller R."/>
        </authorList>
    </citation>
    <scope>NUCLEOTIDE SEQUENCE [LARGE SCALE GENOMIC DNA]</scope>
    <source>
        <strain evidence="2 3">Cm c5</strain>
    </source>
</reference>
<name>A0A0K1EAF9_CHOCO</name>
<keyword evidence="1" id="KW-0732">Signal</keyword>
<dbReference type="EMBL" id="CP012159">
    <property type="protein sequence ID" value="AKT37871.1"/>
    <property type="molecule type" value="Genomic_DNA"/>
</dbReference>
<protein>
    <recommendedName>
        <fullName evidence="4">Secreted protein</fullName>
    </recommendedName>
</protein>
<dbReference type="Proteomes" id="UP000067626">
    <property type="component" value="Chromosome"/>
</dbReference>
<gene>
    <name evidence="2" type="ORF">CMC5_020140</name>
</gene>
<feature type="signal peptide" evidence="1">
    <location>
        <begin position="1"/>
        <end position="18"/>
    </location>
</feature>
<dbReference type="STRING" id="52.CMC5_020140"/>
<dbReference type="KEGG" id="ccro:CMC5_020140"/>